<proteinExistence type="predicted"/>
<dbReference type="KEGG" id="mvz:myaer102_31800"/>
<sequence length="64" mass="7041">MGDRLTIDRGMGMTTTLGDYATVNNLSAGFQGAKTIIREIPGISASQLRPIDPRKNLQSYNHYN</sequence>
<dbReference type="AlphaFoldDB" id="A0A3G9K5A6"/>
<dbReference type="Proteomes" id="UP000278152">
    <property type="component" value="Chromosome"/>
</dbReference>
<name>A0A3G9K5A6_MICVR</name>
<accession>A0A3G9K5A6</accession>
<organism evidence="1 2">
    <name type="scientific">Microcystis viridis NIES-102</name>
    <dbReference type="NCBI Taxonomy" id="213615"/>
    <lineage>
        <taxon>Bacteria</taxon>
        <taxon>Bacillati</taxon>
        <taxon>Cyanobacteriota</taxon>
        <taxon>Cyanophyceae</taxon>
        <taxon>Oscillatoriophycideae</taxon>
        <taxon>Chroococcales</taxon>
        <taxon>Microcystaceae</taxon>
        <taxon>Microcystis</taxon>
    </lineage>
</organism>
<dbReference type="EMBL" id="AP019314">
    <property type="protein sequence ID" value="BBH40610.1"/>
    <property type="molecule type" value="Genomic_DNA"/>
</dbReference>
<protein>
    <submittedName>
        <fullName evidence="1">Uncharacterized protein</fullName>
    </submittedName>
</protein>
<gene>
    <name evidence="1" type="ORF">myaer102_31800</name>
</gene>
<reference evidence="1 2" key="1">
    <citation type="submission" date="2018-11" db="EMBL/GenBank/DDBJ databases">
        <title>Complete genome sequence of Microcystis aeruginosa NIES-102.</title>
        <authorList>
            <person name="Yamaguchi H."/>
            <person name="Suzuki S."/>
            <person name="Kawachi M."/>
        </authorList>
    </citation>
    <scope>NUCLEOTIDE SEQUENCE [LARGE SCALE GENOMIC DNA]</scope>
    <source>
        <strain evidence="1 2">NIES-102</strain>
    </source>
</reference>
<evidence type="ECO:0000313" key="2">
    <source>
        <dbReference type="Proteomes" id="UP000278152"/>
    </source>
</evidence>
<evidence type="ECO:0000313" key="1">
    <source>
        <dbReference type="EMBL" id="BBH40610.1"/>
    </source>
</evidence>